<reference evidence="1 2" key="1">
    <citation type="submission" date="2024-09" db="EMBL/GenBank/DDBJ databases">
        <authorList>
            <person name="Sun Q."/>
            <person name="Mori K."/>
        </authorList>
    </citation>
    <scope>NUCLEOTIDE SEQUENCE [LARGE SCALE GENOMIC DNA]</scope>
    <source>
        <strain evidence="1 2">JCM 11683</strain>
    </source>
</reference>
<name>A0ABV5X241_9MICO</name>
<organism evidence="1 2">
    <name type="scientific">Brevibacterium otitidis</name>
    <dbReference type="NCBI Taxonomy" id="53364"/>
    <lineage>
        <taxon>Bacteria</taxon>
        <taxon>Bacillati</taxon>
        <taxon>Actinomycetota</taxon>
        <taxon>Actinomycetes</taxon>
        <taxon>Micrococcales</taxon>
        <taxon>Brevibacteriaceae</taxon>
        <taxon>Brevibacterium</taxon>
    </lineage>
</organism>
<dbReference type="RefSeq" id="WP_376839802.1">
    <property type="nucleotide sequence ID" value="NZ_JBHMAU010000046.1"/>
</dbReference>
<dbReference type="Proteomes" id="UP001589707">
    <property type="component" value="Unassembled WGS sequence"/>
</dbReference>
<sequence length="128" mass="13958">MLSDLISLLKQLGYPVYDTDVTESNPKYPYFVVWGGEARPHVERPLSSRMIGVQDRLGITGAAGTCEGARVMIASARQILQPGGLPVRVAGYTLTLDDHQAATPDRDEVIAGTNRHPCFAVDIYTVEK</sequence>
<accession>A0ABV5X241</accession>
<evidence type="ECO:0000313" key="1">
    <source>
        <dbReference type="EMBL" id="MFB9776116.1"/>
    </source>
</evidence>
<evidence type="ECO:0008006" key="3">
    <source>
        <dbReference type="Google" id="ProtNLM"/>
    </source>
</evidence>
<gene>
    <name evidence="1" type="ORF">ACFFN1_06830</name>
</gene>
<keyword evidence="2" id="KW-1185">Reference proteome</keyword>
<evidence type="ECO:0000313" key="2">
    <source>
        <dbReference type="Proteomes" id="UP001589707"/>
    </source>
</evidence>
<comment type="caution">
    <text evidence="1">The sequence shown here is derived from an EMBL/GenBank/DDBJ whole genome shotgun (WGS) entry which is preliminary data.</text>
</comment>
<protein>
    <recommendedName>
        <fullName evidence="3">DUF3168 domain-containing protein</fullName>
    </recommendedName>
</protein>
<proteinExistence type="predicted"/>
<dbReference type="EMBL" id="JBHMAU010000046">
    <property type="protein sequence ID" value="MFB9776116.1"/>
    <property type="molecule type" value="Genomic_DNA"/>
</dbReference>